<gene>
    <name evidence="11" type="primary">ZMIZ1</name>
</gene>
<dbReference type="FunFam" id="3.30.40.10:FF:000012">
    <property type="entry name" value="Zinc finger MIZ domain-containing protein 2"/>
    <property type="match status" value="1"/>
</dbReference>
<dbReference type="Pfam" id="PF25527">
    <property type="entry name" value="GBD-like_ZMIZ1_ZMIZ2"/>
    <property type="match status" value="1"/>
</dbReference>
<name>A0A8C7MTZ1_ONCKI</name>
<keyword evidence="12" id="KW-1185">Reference proteome</keyword>
<dbReference type="PROSITE" id="PS51044">
    <property type="entry name" value="ZF_SP_RING"/>
    <property type="match status" value="1"/>
</dbReference>
<evidence type="ECO:0000256" key="1">
    <source>
        <dbReference type="ARBA" id="ARBA00004123"/>
    </source>
</evidence>
<dbReference type="GO" id="GO:0045944">
    <property type="term" value="P:positive regulation of transcription by RNA polymerase II"/>
    <property type="evidence" value="ECO:0007669"/>
    <property type="project" value="UniProtKB-ARBA"/>
</dbReference>
<evidence type="ECO:0000256" key="8">
    <source>
        <dbReference type="PROSITE-ProRule" id="PRU00452"/>
    </source>
</evidence>
<dbReference type="Gene3D" id="3.30.40.10">
    <property type="entry name" value="Zinc/RING finger domain, C3HC4 (zinc finger)"/>
    <property type="match status" value="1"/>
</dbReference>
<evidence type="ECO:0000256" key="3">
    <source>
        <dbReference type="ARBA" id="ARBA00022723"/>
    </source>
</evidence>
<evidence type="ECO:0000256" key="6">
    <source>
        <dbReference type="ARBA" id="ARBA00022843"/>
    </source>
</evidence>
<dbReference type="Proteomes" id="UP000694557">
    <property type="component" value="Unassembled WGS sequence"/>
</dbReference>
<keyword evidence="3" id="KW-0479">Metal-binding</keyword>
<dbReference type="PANTHER" id="PTHR10782:SF4">
    <property type="entry name" value="TONALLI, ISOFORM E"/>
    <property type="match status" value="1"/>
</dbReference>
<feature type="compositionally biased region" description="Low complexity" evidence="9">
    <location>
        <begin position="229"/>
        <end position="239"/>
    </location>
</feature>
<evidence type="ECO:0000313" key="12">
    <source>
        <dbReference type="Proteomes" id="UP000694557"/>
    </source>
</evidence>
<feature type="domain" description="SP-RING-type" evidence="10">
    <location>
        <begin position="534"/>
        <end position="615"/>
    </location>
</feature>
<dbReference type="Ensembl" id="ENSOKIT00005083389.1">
    <property type="protein sequence ID" value="ENSOKIP00005078233.1"/>
    <property type="gene ID" value="ENSOKIG00005033248.1"/>
</dbReference>
<keyword evidence="4 8" id="KW-0863">Zinc-finger</keyword>
<dbReference type="PANTHER" id="PTHR10782">
    <property type="entry name" value="ZINC FINGER MIZ DOMAIN-CONTAINING PROTEIN"/>
    <property type="match status" value="1"/>
</dbReference>
<keyword evidence="2" id="KW-1017">Isopeptide bond</keyword>
<evidence type="ECO:0000256" key="2">
    <source>
        <dbReference type="ARBA" id="ARBA00022499"/>
    </source>
</evidence>
<dbReference type="Pfam" id="PF02891">
    <property type="entry name" value="zf-MIZ"/>
    <property type="match status" value="1"/>
</dbReference>
<sequence>SSPLSHPSPPLIPLYSYPSLLLSLSPLLNTNQPPGSLSVVTTVWGVANTSQSQVRLPSMLWGVAKNLQSQVRLPSMLWGVTNTLQRQVRLPSIYPGGPISGPGGVGMPPHSRPPSDFTQPAAAAAAAAVAAAAATATATATATVAAMQQDTQNKDMNQYGPVFSTLFVPFMCKYCSIFLPSLSIDNFIIIVQSINYLMQYLTGIYFLLAFLPMKPNYGGQQYGPGPNGQGFPQQQNQYPTHTPNPSRPLPSPNYPGQRMPSGQQIQGHYPPPGGAMGQYYKQEPFNGQSNNFSGSGYQYSQGHMNGPPRPVGYYPHSPVHGNPTPPMTPGSSIPPYMSPNRDVKPPFPPDIKPNITALPPPPANPNEELRLTFPVRDGVVLEPFRLEHNLAVSNHVFHLRPSVHQTLVWRSDLELQFKCYHHEDRQMNTNWPASVQVSVNATPLTIERGDNKTSHKPLHLKQVCQPGRNTIQITVTACCCSHLFVLQLVHRPSVRSVLQGLLKKRLLPAEHCITKVKRNFSSVAASSGNTTLNGEDGVEQTAIKVSLKCPITFRRLQLPARGHDCKHVQCFDLESYLQLNCERGTWRCPVCNKTALLEGLEVDQYMWGILNAIQNSEFEEVTIDPSCSWRPVAIKSAIHIKEDPDGPMAKRFKTMSPTQMTLPNVMEMIALLGPGPSPYPLHAQSHPGSQSGQPLHHSGPPQPSRQQAPPPQQQQPGPNNHPLQHGDPLEGLGGGLPDMPEPSLDLLPELANPDDLLSYLDPPDLPSSSNDDLLSLFENN</sequence>
<evidence type="ECO:0000256" key="4">
    <source>
        <dbReference type="ARBA" id="ARBA00022771"/>
    </source>
</evidence>
<evidence type="ECO:0000256" key="7">
    <source>
        <dbReference type="ARBA" id="ARBA00023242"/>
    </source>
</evidence>
<dbReference type="GO" id="GO:0061665">
    <property type="term" value="F:SUMO ligase activity"/>
    <property type="evidence" value="ECO:0007669"/>
    <property type="project" value="TreeGrafter"/>
</dbReference>
<evidence type="ECO:0000259" key="10">
    <source>
        <dbReference type="PROSITE" id="PS51044"/>
    </source>
</evidence>
<dbReference type="InterPro" id="IPR013083">
    <property type="entry name" value="Znf_RING/FYVE/PHD"/>
</dbReference>
<dbReference type="GeneTree" id="ENSGT01030000234539"/>
<feature type="region of interest" description="Disordered" evidence="9">
    <location>
        <begin position="676"/>
        <end position="780"/>
    </location>
</feature>
<comment type="subcellular location">
    <subcellularLocation>
        <location evidence="1">Nucleus</location>
    </subcellularLocation>
</comment>
<keyword evidence="6" id="KW-0832">Ubl conjugation</keyword>
<dbReference type="AlphaFoldDB" id="A0A8C7MTZ1"/>
<feature type="compositionally biased region" description="Polar residues" evidence="9">
    <location>
        <begin position="285"/>
        <end position="295"/>
    </location>
</feature>
<reference evidence="11" key="2">
    <citation type="submission" date="2025-09" db="UniProtKB">
        <authorList>
            <consortium name="Ensembl"/>
        </authorList>
    </citation>
    <scope>IDENTIFICATION</scope>
</reference>
<dbReference type="GO" id="GO:0000785">
    <property type="term" value="C:chromatin"/>
    <property type="evidence" value="ECO:0007669"/>
    <property type="project" value="TreeGrafter"/>
</dbReference>
<accession>A0A8C7MTZ1</accession>
<dbReference type="GO" id="GO:0003712">
    <property type="term" value="F:transcription coregulator activity"/>
    <property type="evidence" value="ECO:0007669"/>
    <property type="project" value="TreeGrafter"/>
</dbReference>
<feature type="region of interest" description="Disordered" evidence="9">
    <location>
        <begin position="221"/>
        <end position="295"/>
    </location>
</feature>
<dbReference type="InterPro" id="IPR057847">
    <property type="entry name" value="ZMIZ1/ZMIZ2_GBD-like"/>
</dbReference>
<dbReference type="GO" id="GO:0005634">
    <property type="term" value="C:nucleus"/>
    <property type="evidence" value="ECO:0007669"/>
    <property type="project" value="UniProtKB-SubCell"/>
</dbReference>
<keyword evidence="5" id="KW-0862">Zinc</keyword>
<evidence type="ECO:0000256" key="9">
    <source>
        <dbReference type="SAM" id="MobiDB-lite"/>
    </source>
</evidence>
<feature type="compositionally biased region" description="Pro residues" evidence="9">
    <location>
        <begin position="700"/>
        <end position="713"/>
    </location>
</feature>
<reference evidence="11" key="1">
    <citation type="submission" date="2025-08" db="UniProtKB">
        <authorList>
            <consortium name="Ensembl"/>
        </authorList>
    </citation>
    <scope>IDENTIFICATION</scope>
</reference>
<dbReference type="GO" id="GO:0016925">
    <property type="term" value="P:protein sumoylation"/>
    <property type="evidence" value="ECO:0007669"/>
    <property type="project" value="TreeGrafter"/>
</dbReference>
<proteinExistence type="predicted"/>
<keyword evidence="7" id="KW-0539">Nucleus</keyword>
<dbReference type="GO" id="GO:0008270">
    <property type="term" value="F:zinc ion binding"/>
    <property type="evidence" value="ECO:0007669"/>
    <property type="project" value="UniProtKB-KW"/>
</dbReference>
<protein>
    <submittedName>
        <fullName evidence="11">Zinc finger MIZ-type containing 1</fullName>
    </submittedName>
</protein>
<organism evidence="11 12">
    <name type="scientific">Oncorhynchus kisutch</name>
    <name type="common">Coho salmon</name>
    <name type="synonym">Salmo kisutch</name>
    <dbReference type="NCBI Taxonomy" id="8019"/>
    <lineage>
        <taxon>Eukaryota</taxon>
        <taxon>Metazoa</taxon>
        <taxon>Chordata</taxon>
        <taxon>Craniata</taxon>
        <taxon>Vertebrata</taxon>
        <taxon>Euteleostomi</taxon>
        <taxon>Actinopterygii</taxon>
        <taxon>Neopterygii</taxon>
        <taxon>Teleostei</taxon>
        <taxon>Protacanthopterygii</taxon>
        <taxon>Salmoniformes</taxon>
        <taxon>Salmonidae</taxon>
        <taxon>Salmoninae</taxon>
        <taxon>Oncorhynchus</taxon>
    </lineage>
</organism>
<evidence type="ECO:0000313" key="11">
    <source>
        <dbReference type="Ensembl" id="ENSOKIP00005078233.1"/>
    </source>
</evidence>
<feature type="compositionally biased region" description="Low complexity" evidence="9">
    <location>
        <begin position="753"/>
        <end position="780"/>
    </location>
</feature>
<evidence type="ECO:0000256" key="5">
    <source>
        <dbReference type="ARBA" id="ARBA00022833"/>
    </source>
</evidence>
<dbReference type="InterPro" id="IPR004181">
    <property type="entry name" value="Znf_MIZ"/>
</dbReference>